<dbReference type="Pfam" id="PF03639">
    <property type="entry name" value="Glyco_hydro_81"/>
    <property type="match status" value="1"/>
</dbReference>
<dbReference type="InterPro" id="IPR005200">
    <property type="entry name" value="Endo-beta-glucanase"/>
</dbReference>
<evidence type="ECO:0000256" key="4">
    <source>
        <dbReference type="ARBA" id="ARBA00022801"/>
    </source>
</evidence>
<keyword evidence="12" id="KW-1185">Reference proteome</keyword>
<dbReference type="PANTHER" id="PTHR31983:SF0">
    <property type="entry name" value="GLUCAN ENDO-1,3-BETA-D-GLUCOSIDASE 2"/>
    <property type="match status" value="1"/>
</dbReference>
<evidence type="ECO:0000256" key="8">
    <source>
        <dbReference type="ARBA" id="ARBA00023326"/>
    </source>
</evidence>
<dbReference type="EC" id="3.2.1.39" evidence="3"/>
<dbReference type="InterPro" id="IPR040720">
    <property type="entry name" value="GH81_C"/>
</dbReference>
<protein>
    <recommendedName>
        <fullName evidence="3">glucan endo-1,3-beta-D-glucosidase</fullName>
        <ecNumber evidence="3">3.2.1.39</ecNumber>
    </recommendedName>
</protein>
<dbReference type="GO" id="GO:0071555">
    <property type="term" value="P:cell wall organization"/>
    <property type="evidence" value="ECO:0007669"/>
    <property type="project" value="UniProtKB-KW"/>
</dbReference>
<name>A0AAV7EJ00_ARIFI</name>
<keyword evidence="8" id="KW-0624">Polysaccharide degradation</keyword>
<evidence type="ECO:0000313" key="12">
    <source>
        <dbReference type="Proteomes" id="UP000825729"/>
    </source>
</evidence>
<comment type="caution">
    <text evidence="11">The sequence shown here is derived from an EMBL/GenBank/DDBJ whole genome shotgun (WGS) entry which is preliminary data.</text>
</comment>
<dbReference type="PROSITE" id="PS52008">
    <property type="entry name" value="GH81"/>
    <property type="match status" value="1"/>
</dbReference>
<evidence type="ECO:0000313" key="11">
    <source>
        <dbReference type="EMBL" id="KAG9448709.1"/>
    </source>
</evidence>
<keyword evidence="6" id="KW-0326">Glycosidase</keyword>
<evidence type="ECO:0000256" key="6">
    <source>
        <dbReference type="ARBA" id="ARBA00023295"/>
    </source>
</evidence>
<evidence type="ECO:0000256" key="3">
    <source>
        <dbReference type="ARBA" id="ARBA00012780"/>
    </source>
</evidence>
<organism evidence="11 12">
    <name type="scientific">Aristolochia fimbriata</name>
    <name type="common">White veined hardy Dutchman's pipe vine</name>
    <dbReference type="NCBI Taxonomy" id="158543"/>
    <lineage>
        <taxon>Eukaryota</taxon>
        <taxon>Viridiplantae</taxon>
        <taxon>Streptophyta</taxon>
        <taxon>Embryophyta</taxon>
        <taxon>Tracheophyta</taxon>
        <taxon>Spermatophyta</taxon>
        <taxon>Magnoliopsida</taxon>
        <taxon>Magnoliidae</taxon>
        <taxon>Piperales</taxon>
        <taxon>Aristolochiaceae</taxon>
        <taxon>Aristolochia</taxon>
    </lineage>
</organism>
<dbReference type="Pfam" id="PF17652">
    <property type="entry name" value="Glyco_hydro81C"/>
    <property type="match status" value="1"/>
</dbReference>
<proteinExistence type="inferred from homology"/>
<reference evidence="11 12" key="1">
    <citation type="submission" date="2021-07" db="EMBL/GenBank/DDBJ databases">
        <title>The Aristolochia fimbriata genome: insights into angiosperm evolution, floral development and chemical biosynthesis.</title>
        <authorList>
            <person name="Jiao Y."/>
        </authorList>
    </citation>
    <scope>NUCLEOTIDE SEQUENCE [LARGE SCALE GENOMIC DNA]</scope>
    <source>
        <strain evidence="11">IBCAS-2021</strain>
        <tissue evidence="11">Leaf</tissue>
    </source>
</reference>
<keyword evidence="7" id="KW-0961">Cell wall biogenesis/degradation</keyword>
<keyword evidence="4" id="KW-0378">Hydrolase</keyword>
<evidence type="ECO:0000256" key="1">
    <source>
        <dbReference type="ARBA" id="ARBA00000382"/>
    </source>
</evidence>
<dbReference type="InterPro" id="IPR040451">
    <property type="entry name" value="GH81_N"/>
</dbReference>
<dbReference type="GO" id="GO:0000272">
    <property type="term" value="P:polysaccharide catabolic process"/>
    <property type="evidence" value="ECO:0007669"/>
    <property type="project" value="UniProtKB-KW"/>
</dbReference>
<feature type="domain" description="Glycosyl hydrolase family 81 N-terminal" evidence="9">
    <location>
        <begin position="29"/>
        <end position="298"/>
    </location>
</feature>
<evidence type="ECO:0000259" key="10">
    <source>
        <dbReference type="Pfam" id="PF17652"/>
    </source>
</evidence>
<comment type="similarity">
    <text evidence="2">Belongs to the glycosyl hydrolase 81 family.</text>
</comment>
<dbReference type="GO" id="GO:0052861">
    <property type="term" value="F:endo-1,3(4)-beta-glucanase activity"/>
    <property type="evidence" value="ECO:0007669"/>
    <property type="project" value="InterPro"/>
</dbReference>
<comment type="catalytic activity">
    <reaction evidence="1">
        <text>Hydrolysis of (1-&gt;3)-beta-D-glucosidic linkages in (1-&gt;3)-beta-D-glucans.</text>
        <dbReference type="EC" id="3.2.1.39"/>
    </reaction>
</comment>
<dbReference type="Proteomes" id="UP000825729">
    <property type="component" value="Unassembled WGS sequence"/>
</dbReference>
<sequence>MYTSPFLFPEIQSPVLPDPSQFFSPHLLSSPLPTNSFFQNFAVNNGDLPVYVQPYLVKSSNRSLSICFPLLAYTLAVVSQIFSPDLTVSTATNSFGRSSNHVITSYDDLSVTLHLPPDLTLYLVRGSPYLTFTVDNPASLTFSTNHSFLFISANPSFTKHTLTLSTNQTWLVYSSSPLHLSSTGHSRLISKEYSGLIRLAVLPSPGPLYQTVLDQYSSRYPVSGTAKLPRPFCLKYEWQKKGSGGLLLLAHPLHVQLFPASNRGVKILDGFKYESIDGDLVGVVAEKWLIEIEPISVAWHSTRGVDRKSYSKIREALSKDVDALDSDPIATNSSYFYGKLIARAARLVLIAEEVRFPKVIPIIKKFLVKSITPWLEGKFKGNAFFYDPKWGGIVTRQGSLNSTLDFGFGIYNDHHYHLGYFLYTIAVLAKIDPVWGRKYMPQAYSMTADFMNLDRRHSSIYPKLRCFDKWMLHSWAAGLIEYPDGRNQESTSEAVNAYYSAALMGLSYGDTDLAALGSSLAAFEIRAAQQWWHVKEGSSLYKEFGKENRVVGILWSTKRDSTLWFAPPEWRECRLGIQLLPILPITEVLFSDIEYAKELVKWASPTLKRKGVGEGWKGFIYALQALYDEDLALKKIDELNGFDDGNSLSNLLWWIYSRRNGEKNL</sequence>
<gene>
    <name evidence="11" type="ORF">H6P81_008674</name>
</gene>
<evidence type="ECO:0000259" key="9">
    <source>
        <dbReference type="Pfam" id="PF03639"/>
    </source>
</evidence>
<evidence type="ECO:0000256" key="5">
    <source>
        <dbReference type="ARBA" id="ARBA00023277"/>
    </source>
</evidence>
<feature type="domain" description="Glycosyl hydrolase family 81 C-terminal" evidence="10">
    <location>
        <begin position="306"/>
        <end position="654"/>
    </location>
</feature>
<evidence type="ECO:0000256" key="7">
    <source>
        <dbReference type="ARBA" id="ARBA00023316"/>
    </source>
</evidence>
<accession>A0AAV7EJ00</accession>
<evidence type="ECO:0000256" key="2">
    <source>
        <dbReference type="ARBA" id="ARBA00010730"/>
    </source>
</evidence>
<dbReference type="GO" id="GO:0042973">
    <property type="term" value="F:glucan endo-1,3-beta-D-glucosidase activity"/>
    <property type="evidence" value="ECO:0007669"/>
    <property type="project" value="UniProtKB-EC"/>
</dbReference>
<dbReference type="PANTHER" id="PTHR31983">
    <property type="entry name" value="ENDO-1,3(4)-BETA-GLUCANASE 1"/>
    <property type="match status" value="1"/>
</dbReference>
<dbReference type="Gene3D" id="2.70.98.30">
    <property type="entry name" value="Golgi alpha-mannosidase II, domain 4"/>
    <property type="match status" value="1"/>
</dbReference>
<dbReference type="EMBL" id="JAINDJ010000004">
    <property type="protein sequence ID" value="KAG9448709.1"/>
    <property type="molecule type" value="Genomic_DNA"/>
</dbReference>
<dbReference type="AlphaFoldDB" id="A0AAV7EJ00"/>
<keyword evidence="5" id="KW-0119">Carbohydrate metabolism</keyword>